<dbReference type="InterPro" id="IPR011008">
    <property type="entry name" value="Dimeric_a/b-barrel"/>
</dbReference>
<dbReference type="PANTHER" id="PTHR37832">
    <property type="entry name" value="BLL2683 PROTEIN"/>
    <property type="match status" value="1"/>
</dbReference>
<dbReference type="Proteomes" id="UP000297385">
    <property type="component" value="Unassembled WGS sequence"/>
</dbReference>
<dbReference type="Gene3D" id="3.30.70.100">
    <property type="match status" value="1"/>
</dbReference>
<protein>
    <submittedName>
        <fullName evidence="2">Dabb family protein</fullName>
    </submittedName>
</protein>
<sequence length="115" mass="13165">MIRHIVMWKVRGESPKKKAESARLIKQAFEGLNGRIPGMIKLEIGLDITGIDYACDVVLYSEFESRESLEAYGTHPEHLRVRDELIGLRTERYQVDYLPKPRDCTSGARRAECDA</sequence>
<dbReference type="SMART" id="SM00886">
    <property type="entry name" value="Dabb"/>
    <property type="match status" value="1"/>
</dbReference>
<dbReference type="GeneID" id="97310102"/>
<dbReference type="RefSeq" id="WP_134465707.1">
    <property type="nucleotide sequence ID" value="NZ_JBHMFL010000109.1"/>
</dbReference>
<organism evidence="2 3">
    <name type="scientific">Paraburkholderia dipogonis</name>
    <dbReference type="NCBI Taxonomy" id="1211383"/>
    <lineage>
        <taxon>Bacteria</taxon>
        <taxon>Pseudomonadati</taxon>
        <taxon>Pseudomonadota</taxon>
        <taxon>Betaproteobacteria</taxon>
        <taxon>Burkholderiales</taxon>
        <taxon>Burkholderiaceae</taxon>
        <taxon>Paraburkholderia</taxon>
    </lineage>
</organism>
<evidence type="ECO:0000259" key="1">
    <source>
        <dbReference type="PROSITE" id="PS51502"/>
    </source>
</evidence>
<reference evidence="2 3" key="1">
    <citation type="submission" date="2019-03" db="EMBL/GenBank/DDBJ databases">
        <title>Complete Genome Sequence of Paraburkholderia dipogonis ICMP 19430T, a Nitrogen-fixing Symbiont of the South African Invasive Legume Dipogon lignosus in New Zealand.</title>
        <authorList>
            <person name="De Meyer S.E."/>
        </authorList>
    </citation>
    <scope>NUCLEOTIDE SEQUENCE [LARGE SCALE GENOMIC DNA]</scope>
    <source>
        <strain evidence="2 3">ICMP 19430</strain>
    </source>
</reference>
<dbReference type="PANTHER" id="PTHR37832:SF1">
    <property type="entry name" value="STRESS-RESPONSE A_B BARREL DOMAIN-CONTAINING PROTEIN"/>
    <property type="match status" value="1"/>
</dbReference>
<dbReference type="AlphaFoldDB" id="A0A4Y8MKS6"/>
<accession>A0A4Y8MKS6</accession>
<name>A0A4Y8MKS6_9BURK</name>
<dbReference type="Pfam" id="PF07876">
    <property type="entry name" value="Dabb"/>
    <property type="match status" value="1"/>
</dbReference>
<gene>
    <name evidence="2" type="ORF">E2553_37275</name>
</gene>
<proteinExistence type="predicted"/>
<dbReference type="PROSITE" id="PS51502">
    <property type="entry name" value="S_R_A_B_BARREL"/>
    <property type="match status" value="1"/>
</dbReference>
<dbReference type="SUPFAM" id="SSF54909">
    <property type="entry name" value="Dimeric alpha+beta barrel"/>
    <property type="match status" value="1"/>
</dbReference>
<evidence type="ECO:0000313" key="3">
    <source>
        <dbReference type="Proteomes" id="UP000297385"/>
    </source>
</evidence>
<comment type="caution">
    <text evidence="2">The sequence shown here is derived from an EMBL/GenBank/DDBJ whole genome shotgun (WGS) entry which is preliminary data.</text>
</comment>
<dbReference type="EMBL" id="SNVI01000004">
    <property type="protein sequence ID" value="TFE38057.1"/>
    <property type="molecule type" value="Genomic_DNA"/>
</dbReference>
<evidence type="ECO:0000313" key="2">
    <source>
        <dbReference type="EMBL" id="TFE38057.1"/>
    </source>
</evidence>
<feature type="domain" description="Stress-response A/B barrel" evidence="1">
    <location>
        <begin position="2"/>
        <end position="97"/>
    </location>
</feature>
<dbReference type="InterPro" id="IPR013097">
    <property type="entry name" value="Dabb"/>
</dbReference>